<dbReference type="InterPro" id="IPR013087">
    <property type="entry name" value="Znf_C2H2_type"/>
</dbReference>
<dbReference type="SMART" id="SM00355">
    <property type="entry name" value="ZnF_C2H2"/>
    <property type="match status" value="5"/>
</dbReference>
<feature type="compositionally biased region" description="Basic and acidic residues" evidence="5">
    <location>
        <begin position="406"/>
        <end position="421"/>
    </location>
</feature>
<dbReference type="GO" id="GO:0005634">
    <property type="term" value="C:nucleus"/>
    <property type="evidence" value="ECO:0007669"/>
    <property type="project" value="TreeGrafter"/>
</dbReference>
<dbReference type="Proteomes" id="UP000466442">
    <property type="component" value="Unassembled WGS sequence"/>
</dbReference>
<evidence type="ECO:0000259" key="6">
    <source>
        <dbReference type="PROSITE" id="PS50157"/>
    </source>
</evidence>
<evidence type="ECO:0000256" key="5">
    <source>
        <dbReference type="SAM" id="MobiDB-lite"/>
    </source>
</evidence>
<evidence type="ECO:0000256" key="3">
    <source>
        <dbReference type="ARBA" id="ARBA00022771"/>
    </source>
</evidence>
<feature type="region of interest" description="Disordered" evidence="5">
    <location>
        <begin position="377"/>
        <end position="427"/>
    </location>
</feature>
<sequence length="427" mass="47705">MSSDSSSECTQEEMPLVEVKVEPDSDSDSHDPLSVIGSETSCDPLSPADNTRLHRGGDPLSPSRTATNRNEPVLGKKSTMGVRVDKPDDEDSMSDLIEETSYPPEDPLNAHQTTHNVPTLIGLLGKNGAIIGKRVVYVPKPVDPLSVEAKNPQSKPTPEDEDSSGVVQISPASKKYTCLRCGFQTDFDNDLREHMKTRHPEGLRTENQKKTQKDAVTKPLKCLLCNTYFPKEDMLNVHLALQHPVKQVEAEKLKSKTPTGPRAKLIPERADCAEIIKPGVKLSHEFKDEIKKLAKTGLKRLACDQCKFITTKYCYLKKHQRKIHSGRIGVKHVCEHCSFSTSKYESLEKHQKTHEEKRPYGCDICEFSSYKKSRLKQHRRVKHGIPPDSGQCDSTTVELDSSTKGAEAEINKPNKNDEKRPFITGDT</sequence>
<dbReference type="GO" id="GO:0008270">
    <property type="term" value="F:zinc ion binding"/>
    <property type="evidence" value="ECO:0007669"/>
    <property type="project" value="UniProtKB-KW"/>
</dbReference>
<dbReference type="EMBL" id="WIXP02000008">
    <property type="protein sequence ID" value="KAF6207151.1"/>
    <property type="molecule type" value="Genomic_DNA"/>
</dbReference>
<dbReference type="InterPro" id="IPR036236">
    <property type="entry name" value="Znf_C2H2_sf"/>
</dbReference>
<evidence type="ECO:0000256" key="4">
    <source>
        <dbReference type="ARBA" id="ARBA00022833"/>
    </source>
</evidence>
<feature type="domain" description="C2H2-type" evidence="6">
    <location>
        <begin position="301"/>
        <end position="329"/>
    </location>
</feature>
<keyword evidence="3" id="KW-0863">Zinc-finger</keyword>
<keyword evidence="1" id="KW-0479">Metal-binding</keyword>
<reference evidence="7" key="1">
    <citation type="journal article" date="2021" name="Mol. Ecol. Resour.">
        <title>Apolygus lucorum genome provides insights into omnivorousness and mesophyll feeding.</title>
        <authorList>
            <person name="Liu Y."/>
            <person name="Liu H."/>
            <person name="Wang H."/>
            <person name="Huang T."/>
            <person name="Liu B."/>
            <person name="Yang B."/>
            <person name="Yin L."/>
            <person name="Li B."/>
            <person name="Zhang Y."/>
            <person name="Zhang S."/>
            <person name="Jiang F."/>
            <person name="Zhang X."/>
            <person name="Ren Y."/>
            <person name="Wang B."/>
            <person name="Wang S."/>
            <person name="Lu Y."/>
            <person name="Wu K."/>
            <person name="Fan W."/>
            <person name="Wang G."/>
        </authorList>
    </citation>
    <scope>NUCLEOTIDE SEQUENCE</scope>
    <source>
        <strain evidence="7">12Hb</strain>
    </source>
</reference>
<feature type="region of interest" description="Disordered" evidence="5">
    <location>
        <begin position="1"/>
        <end position="90"/>
    </location>
</feature>
<feature type="domain" description="C2H2-type" evidence="6">
    <location>
        <begin position="360"/>
        <end position="387"/>
    </location>
</feature>
<dbReference type="GO" id="GO:0045944">
    <property type="term" value="P:positive regulation of transcription by RNA polymerase II"/>
    <property type="evidence" value="ECO:0007669"/>
    <property type="project" value="TreeGrafter"/>
</dbReference>
<dbReference type="PROSITE" id="PS50157">
    <property type="entry name" value="ZINC_FINGER_C2H2_2"/>
    <property type="match status" value="3"/>
</dbReference>
<accession>A0A6A4J7A2</accession>
<evidence type="ECO:0000313" key="8">
    <source>
        <dbReference type="Proteomes" id="UP000466442"/>
    </source>
</evidence>
<dbReference type="SUPFAM" id="SSF57667">
    <property type="entry name" value="beta-beta-alpha zinc fingers"/>
    <property type="match status" value="2"/>
</dbReference>
<dbReference type="Gene3D" id="3.30.160.60">
    <property type="entry name" value="Classic Zinc Finger"/>
    <property type="match status" value="2"/>
</dbReference>
<keyword evidence="2" id="KW-0677">Repeat</keyword>
<feature type="domain" description="C2H2-type" evidence="6">
    <location>
        <begin position="332"/>
        <end position="359"/>
    </location>
</feature>
<evidence type="ECO:0000256" key="2">
    <source>
        <dbReference type="ARBA" id="ARBA00022737"/>
    </source>
</evidence>
<evidence type="ECO:0000256" key="1">
    <source>
        <dbReference type="ARBA" id="ARBA00022723"/>
    </source>
</evidence>
<feature type="compositionally biased region" description="Basic and acidic residues" evidence="5">
    <location>
        <begin position="19"/>
        <end position="31"/>
    </location>
</feature>
<keyword evidence="4" id="KW-0862">Zinc</keyword>
<evidence type="ECO:0000313" key="7">
    <source>
        <dbReference type="EMBL" id="KAF6207151.1"/>
    </source>
</evidence>
<comment type="caution">
    <text evidence="7">The sequence shown here is derived from an EMBL/GenBank/DDBJ whole genome shotgun (WGS) entry which is preliminary data.</text>
</comment>
<dbReference type="PROSITE" id="PS00028">
    <property type="entry name" value="ZINC_FINGER_C2H2_1"/>
    <property type="match status" value="1"/>
</dbReference>
<dbReference type="PANTHER" id="PTHR24403">
    <property type="entry name" value="ZINC FINGER PROTEIN"/>
    <property type="match status" value="1"/>
</dbReference>
<feature type="region of interest" description="Disordered" evidence="5">
    <location>
        <begin position="144"/>
        <end position="167"/>
    </location>
</feature>
<dbReference type="InterPro" id="IPR050688">
    <property type="entry name" value="Zinc_finger/UBP_domain"/>
</dbReference>
<gene>
    <name evidence="7" type="ORF">GE061_018390</name>
</gene>
<organism evidence="7 8">
    <name type="scientific">Apolygus lucorum</name>
    <name type="common">Small green plant bug</name>
    <name type="synonym">Lygocoris lucorum</name>
    <dbReference type="NCBI Taxonomy" id="248454"/>
    <lineage>
        <taxon>Eukaryota</taxon>
        <taxon>Metazoa</taxon>
        <taxon>Ecdysozoa</taxon>
        <taxon>Arthropoda</taxon>
        <taxon>Hexapoda</taxon>
        <taxon>Insecta</taxon>
        <taxon>Pterygota</taxon>
        <taxon>Neoptera</taxon>
        <taxon>Paraneoptera</taxon>
        <taxon>Hemiptera</taxon>
        <taxon>Heteroptera</taxon>
        <taxon>Panheteroptera</taxon>
        <taxon>Cimicomorpha</taxon>
        <taxon>Miridae</taxon>
        <taxon>Mirini</taxon>
        <taxon>Apolygus</taxon>
    </lineage>
</organism>
<feature type="compositionally biased region" description="Polar residues" evidence="5">
    <location>
        <begin position="391"/>
        <end position="404"/>
    </location>
</feature>
<proteinExistence type="predicted"/>
<protein>
    <recommendedName>
        <fullName evidence="6">C2H2-type domain-containing protein</fullName>
    </recommendedName>
</protein>
<dbReference type="AlphaFoldDB" id="A0A6A4J7A2"/>
<dbReference type="OrthoDB" id="6077919at2759"/>
<name>A0A6A4J7A2_APOLU</name>
<dbReference type="PANTHER" id="PTHR24403:SF109">
    <property type="entry name" value="ZINC FINGER PROTEIN 845-LIKE"/>
    <property type="match status" value="1"/>
</dbReference>
<keyword evidence="8" id="KW-1185">Reference proteome</keyword>